<name>A0ABZ0HWG3_9HYPH</name>
<evidence type="ECO:0000313" key="1">
    <source>
        <dbReference type="EMBL" id="WOJ91627.1"/>
    </source>
</evidence>
<gene>
    <name evidence="1" type="ORF">RZS28_19390</name>
</gene>
<geneLocation type="plasmid" evidence="1 2">
    <name>pRX1</name>
</geneLocation>
<dbReference type="EMBL" id="CP136863">
    <property type="protein sequence ID" value="WOJ91627.1"/>
    <property type="molecule type" value="Genomic_DNA"/>
</dbReference>
<dbReference type="RefSeq" id="WP_407341186.1">
    <property type="nucleotide sequence ID" value="NZ_CP136863.1"/>
</dbReference>
<proteinExistence type="predicted"/>
<keyword evidence="1" id="KW-0614">Plasmid</keyword>
<organism evidence="1 2">
    <name type="scientific">Methylocapsa polymorpha</name>
    <dbReference type="NCBI Taxonomy" id="3080828"/>
    <lineage>
        <taxon>Bacteria</taxon>
        <taxon>Pseudomonadati</taxon>
        <taxon>Pseudomonadota</taxon>
        <taxon>Alphaproteobacteria</taxon>
        <taxon>Hyphomicrobiales</taxon>
        <taxon>Beijerinckiaceae</taxon>
        <taxon>Methylocapsa</taxon>
    </lineage>
</organism>
<keyword evidence="2" id="KW-1185">Reference proteome</keyword>
<dbReference type="Proteomes" id="UP001626536">
    <property type="component" value="Plasmid pRX1"/>
</dbReference>
<protein>
    <submittedName>
        <fullName evidence="1">Uncharacterized protein</fullName>
    </submittedName>
</protein>
<evidence type="ECO:0000313" key="2">
    <source>
        <dbReference type="Proteomes" id="UP001626536"/>
    </source>
</evidence>
<accession>A0ABZ0HWG3</accession>
<reference evidence="1 2" key="1">
    <citation type="submission" date="2023-10" db="EMBL/GenBank/DDBJ databases">
        <title>Novel methanotroph of the genus Methylocapsa from a subarctic wetland.</title>
        <authorList>
            <person name="Belova S.E."/>
            <person name="Oshkin I.Y."/>
            <person name="Miroshnikov K."/>
            <person name="Dedysh S.N."/>
        </authorList>
    </citation>
    <scope>NUCLEOTIDE SEQUENCE [LARGE SCALE GENOMIC DNA]</scope>
    <source>
        <strain evidence="1 2">RX1</strain>
        <plasmid evidence="1 2">pRX1</plasmid>
    </source>
</reference>
<sequence length="166" mass="18559">MNQITASDINEMNRAFWAAELAVAERRMKDPAILLQATSAMAAERDRRLPIEWQISLYGALQDAEAAKRRFAAQQSRRAGSAKKTDPLQAFIVEAVKSNGSITHVQLLDKLRREQQPGGWVEDVDDKTIWFVDAKGLLKEAPASGLKDRLSRAKKSLGRDKKISSR</sequence>